<keyword evidence="1" id="KW-1133">Transmembrane helix</keyword>
<protein>
    <submittedName>
        <fullName evidence="2">Predicted membrane protein</fullName>
    </submittedName>
</protein>
<dbReference type="EMBL" id="CZBX01000010">
    <property type="protein sequence ID" value="CUQ90709.1"/>
    <property type="molecule type" value="Genomic_DNA"/>
</dbReference>
<evidence type="ECO:0000313" key="3">
    <source>
        <dbReference type="Proteomes" id="UP000078383"/>
    </source>
</evidence>
<reference evidence="2 3" key="1">
    <citation type="submission" date="2015-09" db="EMBL/GenBank/DDBJ databases">
        <authorList>
            <consortium name="Pathogen Informatics"/>
        </authorList>
    </citation>
    <scope>NUCLEOTIDE SEQUENCE [LARGE SCALE GENOMIC DNA]</scope>
    <source>
        <strain evidence="2 3">2789STDY5834889</strain>
    </source>
</reference>
<evidence type="ECO:0000256" key="1">
    <source>
        <dbReference type="SAM" id="Phobius"/>
    </source>
</evidence>
<dbReference type="Proteomes" id="UP000078383">
    <property type="component" value="Unassembled WGS sequence"/>
</dbReference>
<organism evidence="2 3">
    <name type="scientific">[Ruminococcus] torques</name>
    <dbReference type="NCBI Taxonomy" id="33039"/>
    <lineage>
        <taxon>Bacteria</taxon>
        <taxon>Bacillati</taxon>
        <taxon>Bacillota</taxon>
        <taxon>Clostridia</taxon>
        <taxon>Lachnospirales</taxon>
        <taxon>Lachnospiraceae</taxon>
        <taxon>Mediterraneibacter</taxon>
    </lineage>
</organism>
<feature type="transmembrane region" description="Helical" evidence="1">
    <location>
        <begin position="147"/>
        <end position="166"/>
    </location>
</feature>
<name>A0A175A0Z7_9FIRM</name>
<dbReference type="Pfam" id="PF22564">
    <property type="entry name" value="HAAS"/>
    <property type="match status" value="1"/>
</dbReference>
<evidence type="ECO:0000313" key="2">
    <source>
        <dbReference type="EMBL" id="CUQ90709.1"/>
    </source>
</evidence>
<gene>
    <name evidence="2" type="ORF">ERS852502_02268</name>
</gene>
<dbReference type="AlphaFoldDB" id="A0A175A0Z7"/>
<keyword evidence="1" id="KW-0812">Transmembrane</keyword>
<dbReference type="RefSeq" id="WP_015529306.1">
    <property type="nucleotide sequence ID" value="NZ_CABJEY010000010.1"/>
</dbReference>
<accession>A0A175A0Z7</accession>
<sequence length="171" mass="19568">MTRQEFIRKLQEALNGKLDAATIQDHLKFYDDYIIEEMRKGKSEQEVLELLGDPWAIAKTIVDASDGTDEEVVYENRSPFNNSYNQTTQAQNSYTGYGQKDEYGTEHSYGSYHEFRLDTWWKKALLILAVVFVVVVVVSVITGIISFLAPVLVPLLIIMIVIRLIGGNRRY</sequence>
<proteinExistence type="predicted"/>
<feature type="transmembrane region" description="Helical" evidence="1">
    <location>
        <begin position="124"/>
        <end position="141"/>
    </location>
</feature>
<dbReference type="OrthoDB" id="1779993at2"/>
<keyword evidence="1" id="KW-0472">Membrane</keyword>